<protein>
    <submittedName>
        <fullName evidence="2">Uncharacterized protein</fullName>
    </submittedName>
</protein>
<dbReference type="RefSeq" id="WP_322442644.1">
    <property type="nucleotide sequence ID" value="NZ_JAXOTQ010000038.1"/>
</dbReference>
<feature type="compositionally biased region" description="Polar residues" evidence="1">
    <location>
        <begin position="19"/>
        <end position="29"/>
    </location>
</feature>
<evidence type="ECO:0000313" key="2">
    <source>
        <dbReference type="EMBL" id="MDZ5492953.1"/>
    </source>
</evidence>
<comment type="caution">
    <text evidence="2">The sequence shown here is derived from an EMBL/GenBank/DDBJ whole genome shotgun (WGS) entry which is preliminary data.</text>
</comment>
<evidence type="ECO:0000313" key="3">
    <source>
        <dbReference type="Proteomes" id="UP001290101"/>
    </source>
</evidence>
<keyword evidence="3" id="KW-1185">Reference proteome</keyword>
<sequence>MLYGGYGDGGFPESRYTVDPSTASGSRTAPQPCWGQRVALPFGQVAQGGQQGEVLG</sequence>
<dbReference type="EMBL" id="JAXOTQ010000038">
    <property type="protein sequence ID" value="MDZ5492953.1"/>
    <property type="molecule type" value="Genomic_DNA"/>
</dbReference>
<organism evidence="2 3">
    <name type="scientific">Micromonospora sicca</name>
    <dbReference type="NCBI Taxonomy" id="2202420"/>
    <lineage>
        <taxon>Bacteria</taxon>
        <taxon>Bacillati</taxon>
        <taxon>Actinomycetota</taxon>
        <taxon>Actinomycetes</taxon>
        <taxon>Micromonosporales</taxon>
        <taxon>Micromonosporaceae</taxon>
        <taxon>Micromonospora</taxon>
    </lineage>
</organism>
<proteinExistence type="predicted"/>
<feature type="compositionally biased region" description="Gly residues" evidence="1">
    <location>
        <begin position="1"/>
        <end position="10"/>
    </location>
</feature>
<dbReference type="Proteomes" id="UP001290101">
    <property type="component" value="Unassembled WGS sequence"/>
</dbReference>
<feature type="region of interest" description="Disordered" evidence="1">
    <location>
        <begin position="1"/>
        <end position="33"/>
    </location>
</feature>
<evidence type="ECO:0000256" key="1">
    <source>
        <dbReference type="SAM" id="MobiDB-lite"/>
    </source>
</evidence>
<accession>A0ABU5JK23</accession>
<reference evidence="2 3" key="1">
    <citation type="submission" date="2023-12" db="EMBL/GenBank/DDBJ databases">
        <title>Micromonospora sp. nov., isolated from Atacama Desert.</title>
        <authorList>
            <person name="Carro L."/>
            <person name="Golinska P."/>
            <person name="Klenk H.-P."/>
            <person name="Goodfellow M."/>
        </authorList>
    </citation>
    <scope>NUCLEOTIDE SEQUENCE [LARGE SCALE GENOMIC DNA]</scope>
    <source>
        <strain evidence="2 3">4G53</strain>
    </source>
</reference>
<name>A0ABU5JK23_9ACTN</name>
<gene>
    <name evidence="2" type="ORF">U2F25_26360</name>
</gene>